<keyword evidence="1" id="KW-0175">Coiled coil</keyword>
<name>A0A9N9B210_9GLOM</name>
<organism evidence="3 4">
    <name type="scientific">Cetraspora pellucida</name>
    <dbReference type="NCBI Taxonomy" id="1433469"/>
    <lineage>
        <taxon>Eukaryota</taxon>
        <taxon>Fungi</taxon>
        <taxon>Fungi incertae sedis</taxon>
        <taxon>Mucoromycota</taxon>
        <taxon>Glomeromycotina</taxon>
        <taxon>Glomeromycetes</taxon>
        <taxon>Diversisporales</taxon>
        <taxon>Gigasporaceae</taxon>
        <taxon>Cetraspora</taxon>
    </lineage>
</organism>
<feature type="non-terminal residue" evidence="3">
    <location>
        <position position="149"/>
    </location>
</feature>
<feature type="region of interest" description="Disordered" evidence="2">
    <location>
        <begin position="1"/>
        <end position="31"/>
    </location>
</feature>
<keyword evidence="4" id="KW-1185">Reference proteome</keyword>
<comment type="caution">
    <text evidence="3">The sequence shown here is derived from an EMBL/GenBank/DDBJ whole genome shotgun (WGS) entry which is preliminary data.</text>
</comment>
<gene>
    <name evidence="3" type="ORF">CPELLU_LOCUS4736</name>
</gene>
<proteinExistence type="predicted"/>
<dbReference type="AlphaFoldDB" id="A0A9N9B210"/>
<evidence type="ECO:0000256" key="2">
    <source>
        <dbReference type="SAM" id="MobiDB-lite"/>
    </source>
</evidence>
<sequence>MPQKSSNRKSYQNIPSDDESGNSPDQDGGDDIVQIFTAFNNLKDRMEKRVKDKQRKLSSECDSVIQQISEFAHELVSRQKQEIDAKINEYKRKYEELDEEKLTIVKKLRSEEAKYLQLHDSIICELDKIDLAQMETNQEFEKKYLSFID</sequence>
<feature type="coiled-coil region" evidence="1">
    <location>
        <begin position="73"/>
        <end position="114"/>
    </location>
</feature>
<dbReference type="EMBL" id="CAJVQA010002552">
    <property type="protein sequence ID" value="CAG8550669.1"/>
    <property type="molecule type" value="Genomic_DNA"/>
</dbReference>
<protein>
    <submittedName>
        <fullName evidence="3">3271_t:CDS:1</fullName>
    </submittedName>
</protein>
<dbReference type="Proteomes" id="UP000789759">
    <property type="component" value="Unassembled WGS sequence"/>
</dbReference>
<evidence type="ECO:0000256" key="1">
    <source>
        <dbReference type="SAM" id="Coils"/>
    </source>
</evidence>
<dbReference type="OrthoDB" id="2343581at2759"/>
<evidence type="ECO:0000313" key="4">
    <source>
        <dbReference type="Proteomes" id="UP000789759"/>
    </source>
</evidence>
<reference evidence="3" key="1">
    <citation type="submission" date="2021-06" db="EMBL/GenBank/DDBJ databases">
        <authorList>
            <person name="Kallberg Y."/>
            <person name="Tangrot J."/>
            <person name="Rosling A."/>
        </authorList>
    </citation>
    <scope>NUCLEOTIDE SEQUENCE</scope>
    <source>
        <strain evidence="3">FL966</strain>
    </source>
</reference>
<evidence type="ECO:0000313" key="3">
    <source>
        <dbReference type="EMBL" id="CAG8550669.1"/>
    </source>
</evidence>
<accession>A0A9N9B210</accession>
<feature type="compositionally biased region" description="Polar residues" evidence="2">
    <location>
        <begin position="1"/>
        <end position="25"/>
    </location>
</feature>